<accession>A0A399F2C4</accession>
<evidence type="ECO:0000256" key="5">
    <source>
        <dbReference type="RuleBase" id="RU363041"/>
    </source>
</evidence>
<keyword evidence="4 5" id="KW-0472">Membrane</keyword>
<evidence type="ECO:0000313" key="7">
    <source>
        <dbReference type="Proteomes" id="UP000265341"/>
    </source>
</evidence>
<keyword evidence="7" id="KW-1185">Reference proteome</keyword>
<evidence type="ECO:0000256" key="1">
    <source>
        <dbReference type="ARBA" id="ARBA00004141"/>
    </source>
</evidence>
<comment type="caution">
    <text evidence="6">The sequence shown here is derived from an EMBL/GenBank/DDBJ whole genome shotgun (WGS) entry which is preliminary data.</text>
</comment>
<comment type="similarity">
    <text evidence="5">Belongs to the 4-toluene sulfonate uptake permease (TSUP) (TC 2.A.102) family.</text>
</comment>
<feature type="transmembrane region" description="Helical" evidence="5">
    <location>
        <begin position="68"/>
        <end position="88"/>
    </location>
</feature>
<comment type="subcellular location">
    <subcellularLocation>
        <location evidence="5">Cell membrane</location>
        <topology evidence="5">Multi-pass membrane protein</topology>
    </subcellularLocation>
    <subcellularLocation>
        <location evidence="1">Membrane</location>
        <topology evidence="1">Multi-pass membrane protein</topology>
    </subcellularLocation>
</comment>
<keyword evidence="3 5" id="KW-1133">Transmembrane helix</keyword>
<dbReference type="AlphaFoldDB" id="A0A399F2C4"/>
<sequence>MLLAWTGAVLIGIALGMLGSGGSILTVPILVYLVGEPDKLAIAESLAVVGLIALVGAVPYGLRRQIDWASVVWFGLPGMAGTYLGAYLSQWLPGVWQLGLFALVMLLAAYFMFRPQKLTGQPQPRKRSPFKIGLEGLGVGILTGLVGVGGGFLIVPALVLLGGLPMHLAVGTSLLVIALKSGAGFYKYLHLLPEQGYSVHWDVVLLFAALGVAGSFLGGRIAAGIPQLGLRRGFAGFLVLMGAFILWQNLPRFWHG</sequence>
<name>A0A399F2C4_9DEIN</name>
<feature type="transmembrane region" description="Helical" evidence="5">
    <location>
        <begin position="94"/>
        <end position="113"/>
    </location>
</feature>
<evidence type="ECO:0000256" key="4">
    <source>
        <dbReference type="ARBA" id="ARBA00023136"/>
    </source>
</evidence>
<evidence type="ECO:0000313" key="6">
    <source>
        <dbReference type="EMBL" id="RIH89419.1"/>
    </source>
</evidence>
<dbReference type="Pfam" id="PF01925">
    <property type="entry name" value="TauE"/>
    <property type="match status" value="1"/>
</dbReference>
<keyword evidence="5" id="KW-1003">Cell membrane</keyword>
<dbReference type="PANTHER" id="PTHR43701:SF2">
    <property type="entry name" value="MEMBRANE TRANSPORTER PROTEIN YJNA-RELATED"/>
    <property type="match status" value="1"/>
</dbReference>
<protein>
    <recommendedName>
        <fullName evidence="5">Probable membrane transporter protein</fullName>
    </recommendedName>
</protein>
<gene>
    <name evidence="6" type="ORF">Mrose_00319</name>
</gene>
<dbReference type="OrthoDB" id="8559161at2"/>
<evidence type="ECO:0000256" key="2">
    <source>
        <dbReference type="ARBA" id="ARBA00022692"/>
    </source>
</evidence>
<evidence type="ECO:0000256" key="3">
    <source>
        <dbReference type="ARBA" id="ARBA00022989"/>
    </source>
</evidence>
<feature type="transmembrane region" description="Helical" evidence="5">
    <location>
        <begin position="229"/>
        <end position="247"/>
    </location>
</feature>
<dbReference type="GO" id="GO:0005886">
    <property type="term" value="C:plasma membrane"/>
    <property type="evidence" value="ECO:0007669"/>
    <property type="project" value="UniProtKB-SubCell"/>
</dbReference>
<dbReference type="InterPro" id="IPR051598">
    <property type="entry name" value="TSUP/Inactive_protease-like"/>
</dbReference>
<dbReference type="InterPro" id="IPR002781">
    <property type="entry name" value="TM_pro_TauE-like"/>
</dbReference>
<keyword evidence="2 5" id="KW-0812">Transmembrane</keyword>
<feature type="transmembrane region" description="Helical" evidence="5">
    <location>
        <begin position="7"/>
        <end position="34"/>
    </location>
</feature>
<dbReference type="RefSeq" id="WP_119275681.1">
    <property type="nucleotide sequence ID" value="NZ_QWLA01000003.1"/>
</dbReference>
<reference evidence="6 7" key="1">
    <citation type="submission" date="2018-08" db="EMBL/GenBank/DDBJ databases">
        <title>Meiothermus roseus NBRC 110900 genome sequencing project.</title>
        <authorList>
            <person name="Da Costa M.S."/>
            <person name="Albuquerque L."/>
            <person name="Raposo P."/>
            <person name="Froufe H.J.C."/>
            <person name="Barroso C.S."/>
            <person name="Egas C."/>
        </authorList>
    </citation>
    <scope>NUCLEOTIDE SEQUENCE [LARGE SCALE GENOMIC DNA]</scope>
    <source>
        <strain evidence="6 7">NBRC 110900</strain>
    </source>
</reference>
<organism evidence="6 7">
    <name type="scientific">Calidithermus roseus</name>
    <dbReference type="NCBI Taxonomy" id="1644118"/>
    <lineage>
        <taxon>Bacteria</taxon>
        <taxon>Thermotogati</taxon>
        <taxon>Deinococcota</taxon>
        <taxon>Deinococci</taxon>
        <taxon>Thermales</taxon>
        <taxon>Thermaceae</taxon>
        <taxon>Calidithermus</taxon>
    </lineage>
</organism>
<feature type="transmembrane region" description="Helical" evidence="5">
    <location>
        <begin position="134"/>
        <end position="161"/>
    </location>
</feature>
<dbReference type="Proteomes" id="UP000265341">
    <property type="component" value="Unassembled WGS sequence"/>
</dbReference>
<dbReference type="PANTHER" id="PTHR43701">
    <property type="entry name" value="MEMBRANE TRANSPORTER PROTEIN MJ0441-RELATED"/>
    <property type="match status" value="1"/>
</dbReference>
<feature type="transmembrane region" description="Helical" evidence="5">
    <location>
        <begin position="40"/>
        <end position="61"/>
    </location>
</feature>
<proteinExistence type="inferred from homology"/>
<feature type="transmembrane region" description="Helical" evidence="5">
    <location>
        <begin position="201"/>
        <end position="223"/>
    </location>
</feature>
<dbReference type="EMBL" id="QWLA01000003">
    <property type="protein sequence ID" value="RIH89419.1"/>
    <property type="molecule type" value="Genomic_DNA"/>
</dbReference>